<dbReference type="Proteomes" id="UP000321361">
    <property type="component" value="Unassembled WGS sequence"/>
</dbReference>
<comment type="caution">
    <text evidence="2">The sequence shown here is derived from an EMBL/GenBank/DDBJ whole genome shotgun (WGS) entry which is preliminary data.</text>
</comment>
<dbReference type="InterPro" id="IPR042070">
    <property type="entry name" value="PucR_C-HTH_sf"/>
</dbReference>
<evidence type="ECO:0000313" key="3">
    <source>
        <dbReference type="Proteomes" id="UP000321361"/>
    </source>
</evidence>
<sequence>MNQAQLLELYPNAQLKEFPSASPSILSLATGDAFLWFEKKSLAPSEISLLKALFPMATNPKNHPWYHYLFEQQSLTLDRSYRIIQLHVSAKDDFLQKEWQETLLAMFYEPADFFFYSQQDALLIEPKGKNFLPVSELNGIFQSLDIDFEITTNVFVGAFHAPSQDFGTLFAEERKIFLTEKRSPQNSQAVFSLQDVALHYFTTEGIKENLLIQNYQLLLEEMDMEEIILALWNHLGNISSAAKTLFLHRNTLKYRIEKFQEATGFNLKQANDLLFCYLLIIQMSPTKKNN</sequence>
<dbReference type="SUPFAM" id="SSF46689">
    <property type="entry name" value="Homeodomain-like"/>
    <property type="match status" value="1"/>
</dbReference>
<dbReference type="InterPro" id="IPR025736">
    <property type="entry name" value="PucR_C-HTH_dom"/>
</dbReference>
<proteinExistence type="predicted"/>
<dbReference type="Gene3D" id="1.10.10.2840">
    <property type="entry name" value="PucR C-terminal helix-turn-helix domain"/>
    <property type="match status" value="1"/>
</dbReference>
<feature type="domain" description="PucR C-terminal helix-turn-helix" evidence="1">
    <location>
        <begin position="231"/>
        <end position="274"/>
    </location>
</feature>
<dbReference type="InterPro" id="IPR009057">
    <property type="entry name" value="Homeodomain-like_sf"/>
</dbReference>
<accession>A0A1L8XNM4</accession>
<dbReference type="PANTHER" id="PTHR33744:SF15">
    <property type="entry name" value="CARBOHYDRATE DIACID REGULATOR"/>
    <property type="match status" value="1"/>
</dbReference>
<dbReference type="AlphaFoldDB" id="A0A1L8XNM4"/>
<dbReference type="GeneID" id="77487886"/>
<dbReference type="KEGG" id="eth:CK496_09555"/>
<gene>
    <name evidence="2" type="ORF">ETH01_17390</name>
</gene>
<dbReference type="EMBL" id="BJUG01000009">
    <property type="protein sequence ID" value="GEK37452.1"/>
    <property type="molecule type" value="Genomic_DNA"/>
</dbReference>
<evidence type="ECO:0000313" key="2">
    <source>
        <dbReference type="EMBL" id="GEK37452.1"/>
    </source>
</evidence>
<dbReference type="OrthoDB" id="9792148at2"/>
<evidence type="ECO:0000259" key="1">
    <source>
        <dbReference type="Pfam" id="PF13556"/>
    </source>
</evidence>
<dbReference type="Pfam" id="PF13556">
    <property type="entry name" value="HTH_30"/>
    <property type="match status" value="1"/>
</dbReference>
<dbReference type="RefSeq" id="WP_071868889.1">
    <property type="nucleotide sequence ID" value="NZ_BJUG01000009.1"/>
</dbReference>
<reference evidence="2 3" key="1">
    <citation type="submission" date="2019-07" db="EMBL/GenBank/DDBJ databases">
        <title>Whole genome shotgun sequence of Enterococcus thailandicus NBRC 101867.</title>
        <authorList>
            <person name="Hosoyama A."/>
            <person name="Uohara A."/>
            <person name="Ohji S."/>
            <person name="Ichikawa N."/>
        </authorList>
    </citation>
    <scope>NUCLEOTIDE SEQUENCE [LARGE SCALE GENOMIC DNA]</scope>
    <source>
        <strain evidence="2 3">NBRC 101867</strain>
    </source>
</reference>
<name>A0A1L8XNM4_ENTTH</name>
<dbReference type="InterPro" id="IPR051448">
    <property type="entry name" value="CdaR-like_regulators"/>
</dbReference>
<organism evidence="2 3">
    <name type="scientific">Enterococcus thailandicus</name>
    <dbReference type="NCBI Taxonomy" id="417368"/>
    <lineage>
        <taxon>Bacteria</taxon>
        <taxon>Bacillati</taxon>
        <taxon>Bacillota</taxon>
        <taxon>Bacilli</taxon>
        <taxon>Lactobacillales</taxon>
        <taxon>Enterococcaceae</taxon>
        <taxon>Enterococcus</taxon>
    </lineage>
</organism>
<dbReference type="PANTHER" id="PTHR33744">
    <property type="entry name" value="CARBOHYDRATE DIACID REGULATOR"/>
    <property type="match status" value="1"/>
</dbReference>
<protein>
    <submittedName>
        <fullName evidence="2">Fis family transcriptional regulator</fullName>
    </submittedName>
</protein>